<feature type="compositionally biased region" description="Basic residues" evidence="2">
    <location>
        <begin position="378"/>
        <end position="387"/>
    </location>
</feature>
<dbReference type="GO" id="GO:0031146">
    <property type="term" value="P:SCF-dependent proteasomal ubiquitin-dependent protein catabolic process"/>
    <property type="evidence" value="ECO:0007669"/>
    <property type="project" value="TreeGrafter"/>
</dbReference>
<feature type="region of interest" description="Disordered" evidence="2">
    <location>
        <begin position="254"/>
        <end position="283"/>
    </location>
</feature>
<dbReference type="InterPro" id="IPR036047">
    <property type="entry name" value="F-box-like_dom_sf"/>
</dbReference>
<keyword evidence="1" id="KW-0833">Ubl conjugation pathway</keyword>
<name>A0A2S5BBW8_9BASI</name>
<dbReference type="Pfam" id="PF19270">
    <property type="entry name" value="FBO_C"/>
    <property type="match status" value="1"/>
</dbReference>
<sequence>MSSPPQEPAPDLEDELAAFRAQWRQEAERKRQQPFVSDSASTSSRPDDTQHRQRPDQAAELPQSPDRPTRRSIDAVQDELAAQVEAIDLETSPRADRRDAALVPKQRDREREREREAAQERARPKSALELYEFAVSSEREGRMQDALVNYRSAFRLDPDVDRAYHRASVAAQKQTRAAEPRQTGSSIQPAAQPDSHEFRFERTVQLGPDYDAKQEHRTKEEAQRESGRADADSTHPSSTAFLLRSLLKSIAENPWVRPPPTVRSSTSEVHAADQGGENGHVPKAAKATPTAVNAVADGTVTPSASSEEALASLHFIPADEEKPLPLARLPFEVLLLVLRHLVLSSMLPPPRSANSLEDASHGPLAQSAGATPAISAPRSKRQPRKRTLREEMLMLELELELENVDRDWRSDVEALERFACVCRAARIVTLDSGLWRALCLRTYVPPQQISREEDAKQLVKAHGNDWRRFYIEHPRIRLDGTYISVVTYLRRGEVSSIYAPTHLVTFYRYLRFYHHGLVLSLLTTDPPGTVVRRFNPTLRMAGLSFGRWRLRGDRIQLWGLQDPSVPENRLKYSFRMSLDLKSTARGRMNKLVMISLATENKQTLEVEEVPIRPTKPFFFSKVAARPAVPTVTPHASDVTPRAGSFAPSVENGDAGPSLSLLSYLEAHFGPPASSPYHVWITLADSTWASTGTAALHTFVERLNVDRRAAYGSRRGGIKDTKLVVLALDEQAIDIVGRYTDANGLVDKGGYAYGGYLFNKPEQSSPSIERDPTHAAPLRTAVTRRGRNSQVSFIEVIPHRDLFFVDSDVFFRHDPYPHMESYMEGSYDLIGSENHAWSHINTGWLWMRKSQAIADTWHEVLRQNMQSRSRDQIRFNEILNTEPRRQWGDGRDQLAEPARSDFVGRSGIRVHVLDDNLFRAHHFDFGRPFAGRDRSVYLHMTCGDDTPTKIYMAKAQGFWPDLDGYYTSPQRTITIDRLSGSREVVTQIMKVLLTAAHYTNRAFLPPSHITFLSHLPSSHASRAIYNAFPIPHLASGLGVRILEPDYPQNAAAVLARRDTLGPSQRREPSASHASRKLAKDSGVSAISAEQAKAIVRLGDVAELDMRQVPDLTTFLRLLRSDSFATASSIRLIKLDEPTPADQYWRHWQLPSILDKVETCLELHKMPFCDAICRGSKEGHFTFPGEWPQVQLGEAP</sequence>
<gene>
    <name evidence="5" type="ORF">BMF94_2695</name>
</gene>
<reference evidence="5 6" key="1">
    <citation type="journal article" date="2018" name="Front. Microbiol.">
        <title>Prospects for Fungal Bioremediation of Acidic Radioactive Waste Sites: Characterization and Genome Sequence of Rhodotorula taiwanensis MD1149.</title>
        <authorList>
            <person name="Tkavc R."/>
            <person name="Matrosova V.Y."/>
            <person name="Grichenko O.E."/>
            <person name="Gostincar C."/>
            <person name="Volpe R.P."/>
            <person name="Klimenkova P."/>
            <person name="Gaidamakova E.K."/>
            <person name="Zhou C.E."/>
            <person name="Stewart B.J."/>
            <person name="Lyman M.G."/>
            <person name="Malfatti S.A."/>
            <person name="Rubinfeld B."/>
            <person name="Courtot M."/>
            <person name="Singh J."/>
            <person name="Dalgard C.L."/>
            <person name="Hamilton T."/>
            <person name="Frey K.G."/>
            <person name="Gunde-Cimerman N."/>
            <person name="Dugan L."/>
            <person name="Daly M.J."/>
        </authorList>
    </citation>
    <scope>NUCLEOTIDE SEQUENCE [LARGE SCALE GENOMIC DNA]</scope>
    <source>
        <strain evidence="5 6">MD1149</strain>
    </source>
</reference>
<feature type="region of interest" description="Disordered" evidence="2">
    <location>
        <begin position="168"/>
        <end position="237"/>
    </location>
</feature>
<feature type="region of interest" description="Disordered" evidence="2">
    <location>
        <begin position="351"/>
        <end position="387"/>
    </location>
</feature>
<feature type="compositionally biased region" description="Basic and acidic residues" evidence="2">
    <location>
        <begin position="91"/>
        <end position="123"/>
    </location>
</feature>
<dbReference type="Gene3D" id="1.20.1280.50">
    <property type="match status" value="1"/>
</dbReference>
<dbReference type="GO" id="GO:0019005">
    <property type="term" value="C:SCF ubiquitin ligase complex"/>
    <property type="evidence" value="ECO:0007669"/>
    <property type="project" value="TreeGrafter"/>
</dbReference>
<dbReference type="Pfam" id="PF03407">
    <property type="entry name" value="Nucleotid_trans"/>
    <property type="match status" value="1"/>
</dbReference>
<dbReference type="PANTHER" id="PTHR12874:SF9">
    <property type="entry name" value="F-BOX ONLY PROTEIN 48"/>
    <property type="match status" value="1"/>
</dbReference>
<dbReference type="SUPFAM" id="SSF81383">
    <property type="entry name" value="F-box domain"/>
    <property type="match status" value="1"/>
</dbReference>
<evidence type="ECO:0000256" key="2">
    <source>
        <dbReference type="SAM" id="MobiDB-lite"/>
    </source>
</evidence>
<keyword evidence="6" id="KW-1185">Reference proteome</keyword>
<evidence type="ECO:0000313" key="5">
    <source>
        <dbReference type="EMBL" id="POY74257.1"/>
    </source>
</evidence>
<protein>
    <submittedName>
        <fullName evidence="5">Uncharacterized protein</fullName>
    </submittedName>
</protein>
<feature type="compositionally biased region" description="Basic and acidic residues" evidence="2">
    <location>
        <begin position="1057"/>
        <end position="1068"/>
    </location>
</feature>
<evidence type="ECO:0000259" key="4">
    <source>
        <dbReference type="Pfam" id="PF19270"/>
    </source>
</evidence>
<dbReference type="OrthoDB" id="2117972at2759"/>
<dbReference type="AlphaFoldDB" id="A0A2S5BBW8"/>
<dbReference type="GO" id="GO:0005737">
    <property type="term" value="C:cytoplasm"/>
    <property type="evidence" value="ECO:0007669"/>
    <property type="project" value="TreeGrafter"/>
</dbReference>
<feature type="compositionally biased region" description="Basic and acidic residues" evidence="2">
    <location>
        <begin position="45"/>
        <end position="57"/>
    </location>
</feature>
<accession>A0A2S5BBW8</accession>
<dbReference type="InterPro" id="IPR005069">
    <property type="entry name" value="Nucl-diP-sugar_transferase"/>
</dbReference>
<feature type="domain" description="Nucleotide-diphospho-sugar transferase" evidence="3">
    <location>
        <begin position="801"/>
        <end position="949"/>
    </location>
</feature>
<evidence type="ECO:0000259" key="3">
    <source>
        <dbReference type="Pfam" id="PF03407"/>
    </source>
</evidence>
<dbReference type="InterPro" id="IPR045464">
    <property type="entry name" value="Hrt3/FBXO9_C"/>
</dbReference>
<dbReference type="Proteomes" id="UP000237144">
    <property type="component" value="Unassembled WGS sequence"/>
</dbReference>
<evidence type="ECO:0000256" key="1">
    <source>
        <dbReference type="ARBA" id="ARBA00022786"/>
    </source>
</evidence>
<feature type="compositionally biased region" description="Polar residues" evidence="2">
    <location>
        <begin position="34"/>
        <end position="44"/>
    </location>
</feature>
<proteinExistence type="predicted"/>
<feature type="domain" description="F-box protein Hrt3/FBXO9 C-terminal" evidence="4">
    <location>
        <begin position="457"/>
        <end position="608"/>
    </location>
</feature>
<dbReference type="EMBL" id="PJQD01000026">
    <property type="protein sequence ID" value="POY74257.1"/>
    <property type="molecule type" value="Genomic_DNA"/>
</dbReference>
<evidence type="ECO:0000313" key="6">
    <source>
        <dbReference type="Proteomes" id="UP000237144"/>
    </source>
</evidence>
<comment type="caution">
    <text evidence="5">The sequence shown here is derived from an EMBL/GenBank/DDBJ whole genome shotgun (WGS) entry which is preliminary data.</text>
</comment>
<dbReference type="PANTHER" id="PTHR12874">
    <property type="entry name" value="F-BOX ONLY PROTEIN 48-RELATED"/>
    <property type="match status" value="1"/>
</dbReference>
<organism evidence="5 6">
    <name type="scientific">Rhodotorula taiwanensis</name>
    <dbReference type="NCBI Taxonomy" id="741276"/>
    <lineage>
        <taxon>Eukaryota</taxon>
        <taxon>Fungi</taxon>
        <taxon>Dikarya</taxon>
        <taxon>Basidiomycota</taxon>
        <taxon>Pucciniomycotina</taxon>
        <taxon>Microbotryomycetes</taxon>
        <taxon>Sporidiobolales</taxon>
        <taxon>Sporidiobolaceae</taxon>
        <taxon>Rhodotorula</taxon>
    </lineage>
</organism>
<feature type="region of interest" description="Disordered" evidence="2">
    <location>
        <begin position="1057"/>
        <end position="1077"/>
    </location>
</feature>
<dbReference type="STRING" id="741276.A0A2S5BBW8"/>
<feature type="compositionally biased region" description="Basic and acidic residues" evidence="2">
    <location>
        <begin position="210"/>
        <end position="233"/>
    </location>
</feature>
<feature type="region of interest" description="Disordered" evidence="2">
    <location>
        <begin position="1"/>
        <end position="125"/>
    </location>
</feature>